<keyword evidence="2" id="KW-1185">Reference proteome</keyword>
<gene>
    <name evidence="1" type="ORF">CALK_1950</name>
</gene>
<name>U7D7T1_9BACT</name>
<dbReference type="OrthoDB" id="9806184at2"/>
<evidence type="ECO:0000313" key="1">
    <source>
        <dbReference type="EMBL" id="ERP31152.1"/>
    </source>
</evidence>
<protein>
    <submittedName>
        <fullName evidence="1">Uncharacterized protein</fullName>
    </submittedName>
</protein>
<comment type="caution">
    <text evidence="1">The sequence shown here is derived from an EMBL/GenBank/DDBJ whole genome shotgun (WGS) entry which is preliminary data.</text>
</comment>
<sequence length="208" mass="24149">MITGQLHKTVGSVRWQDYRCNDTGVVVYYESDKDSELPIRKVSVKNPTDAVFDPNYETRTYGFYGCDSSSLRNSFVKQRMGYVFFMTRYKGTIQKLSNKLMITGYYKIGQNYEVQNLHLRCLEKYTCFNGKQCQALLAKEAVFLSPEEAYQLTAASLKSLGYEKKVTRMTKIELSQEQVKKVLKKFEGKHNCITEYSDTTQELLQEVY</sequence>
<dbReference type="AlphaFoldDB" id="U7D7T1"/>
<dbReference type="EMBL" id="ASJR01000018">
    <property type="protein sequence ID" value="ERP31152.1"/>
    <property type="molecule type" value="Genomic_DNA"/>
</dbReference>
<organism evidence="1 2">
    <name type="scientific">Chitinivibrio alkaliphilus ACht1</name>
    <dbReference type="NCBI Taxonomy" id="1313304"/>
    <lineage>
        <taxon>Bacteria</taxon>
        <taxon>Pseudomonadati</taxon>
        <taxon>Fibrobacterota</taxon>
        <taxon>Chitinivibrionia</taxon>
        <taxon>Chitinivibrionales</taxon>
        <taxon>Chitinivibrionaceae</taxon>
        <taxon>Chitinivibrio</taxon>
    </lineage>
</organism>
<dbReference type="Proteomes" id="UP000017148">
    <property type="component" value="Unassembled WGS sequence"/>
</dbReference>
<proteinExistence type="predicted"/>
<evidence type="ECO:0000313" key="2">
    <source>
        <dbReference type="Proteomes" id="UP000017148"/>
    </source>
</evidence>
<reference evidence="1 2" key="1">
    <citation type="journal article" date="2013" name="Environ. Microbiol.">
        <title>Genome analysis of Chitinivibrio alkaliphilus gen. nov., sp. nov., a novel extremely haloalkaliphilic anaerobic chitinolytic bacterium from the candidate phylum Termite Group 3.</title>
        <authorList>
            <person name="Sorokin D.Y."/>
            <person name="Gumerov V.M."/>
            <person name="Rakitin A.L."/>
            <person name="Beletsky A.V."/>
            <person name="Damste J.S."/>
            <person name="Muyzer G."/>
            <person name="Mardanov A.V."/>
            <person name="Ravin N.V."/>
        </authorList>
    </citation>
    <scope>NUCLEOTIDE SEQUENCE [LARGE SCALE GENOMIC DNA]</scope>
    <source>
        <strain evidence="1 2">ACht1</strain>
    </source>
</reference>
<accession>U7D7T1</accession>
<dbReference type="RefSeq" id="WP_022637371.1">
    <property type="nucleotide sequence ID" value="NZ_ASJR01000018.1"/>
</dbReference>